<proteinExistence type="predicted"/>
<dbReference type="AlphaFoldDB" id="A0A1R1YMM6"/>
<comment type="caution">
    <text evidence="8">The sequence shown here is derived from an EMBL/GenBank/DDBJ whole genome shotgun (WGS) entry which is preliminary data.</text>
</comment>
<evidence type="ECO:0000256" key="4">
    <source>
        <dbReference type="ARBA" id="ARBA00022729"/>
    </source>
</evidence>
<dbReference type="Proteomes" id="UP000187429">
    <property type="component" value="Unassembled WGS sequence"/>
</dbReference>
<evidence type="ECO:0000256" key="6">
    <source>
        <dbReference type="SAM" id="MobiDB-lite"/>
    </source>
</evidence>
<dbReference type="InterPro" id="IPR036941">
    <property type="entry name" value="Rcpt_L-dom_sf"/>
</dbReference>
<organism evidence="8 9">
    <name type="scientific">Smittium culicis</name>
    <dbReference type="NCBI Taxonomy" id="133412"/>
    <lineage>
        <taxon>Eukaryota</taxon>
        <taxon>Fungi</taxon>
        <taxon>Fungi incertae sedis</taxon>
        <taxon>Zoopagomycota</taxon>
        <taxon>Kickxellomycotina</taxon>
        <taxon>Harpellomycetes</taxon>
        <taxon>Harpellales</taxon>
        <taxon>Legeriomycetaceae</taxon>
        <taxon>Smittium</taxon>
    </lineage>
</organism>
<keyword evidence="5" id="KW-0325">Glycoprotein</keyword>
<dbReference type="PROSITE" id="PS51257">
    <property type="entry name" value="PROKAR_LIPOPROTEIN"/>
    <property type="match status" value="1"/>
</dbReference>
<dbReference type="Gene3D" id="3.80.20.20">
    <property type="entry name" value="Receptor L-domain"/>
    <property type="match status" value="2"/>
</dbReference>
<keyword evidence="2" id="KW-0134">Cell wall</keyword>
<dbReference type="OrthoDB" id="536881at2759"/>
<comment type="subcellular location">
    <subcellularLocation>
        <location evidence="1">Secreted</location>
        <location evidence="1">Cell wall</location>
    </subcellularLocation>
</comment>
<feature type="signal peptide" evidence="7">
    <location>
        <begin position="1"/>
        <end position="20"/>
    </location>
</feature>
<evidence type="ECO:0000256" key="1">
    <source>
        <dbReference type="ARBA" id="ARBA00004191"/>
    </source>
</evidence>
<dbReference type="PANTHER" id="PTHR31018:SF3">
    <property type="entry name" value="RECEPTOR PROTEIN-TYROSINE KINASE"/>
    <property type="match status" value="1"/>
</dbReference>
<dbReference type="GO" id="GO:0009986">
    <property type="term" value="C:cell surface"/>
    <property type="evidence" value="ECO:0007669"/>
    <property type="project" value="TreeGrafter"/>
</dbReference>
<feature type="compositionally biased region" description="Polar residues" evidence="6">
    <location>
        <begin position="349"/>
        <end position="359"/>
    </location>
</feature>
<dbReference type="SUPFAM" id="SSF52058">
    <property type="entry name" value="L domain-like"/>
    <property type="match status" value="3"/>
</dbReference>
<dbReference type="PANTHER" id="PTHR31018">
    <property type="entry name" value="SPORULATION-SPECIFIC PROTEIN-RELATED"/>
    <property type="match status" value="1"/>
</dbReference>
<evidence type="ECO:0000256" key="7">
    <source>
        <dbReference type="SAM" id="SignalP"/>
    </source>
</evidence>
<dbReference type="InterPro" id="IPR051648">
    <property type="entry name" value="CWI-Assembly_Regulator"/>
</dbReference>
<accession>A0A1R1YMM6</accession>
<evidence type="ECO:0000313" key="8">
    <source>
        <dbReference type="EMBL" id="OMJ27996.1"/>
    </source>
</evidence>
<protein>
    <submittedName>
        <fullName evidence="8">Protein ecm33</fullName>
    </submittedName>
</protein>
<dbReference type="EMBL" id="LSSM01000742">
    <property type="protein sequence ID" value="OMJ27996.1"/>
    <property type="molecule type" value="Genomic_DNA"/>
</dbReference>
<dbReference type="GO" id="GO:0031505">
    <property type="term" value="P:fungal-type cell wall organization"/>
    <property type="evidence" value="ECO:0007669"/>
    <property type="project" value="TreeGrafter"/>
</dbReference>
<dbReference type="GO" id="GO:0009277">
    <property type="term" value="C:fungal-type cell wall"/>
    <property type="evidence" value="ECO:0007669"/>
    <property type="project" value="TreeGrafter"/>
</dbReference>
<evidence type="ECO:0000256" key="2">
    <source>
        <dbReference type="ARBA" id="ARBA00022512"/>
    </source>
</evidence>
<feature type="chain" id="PRO_5012119298" evidence="7">
    <location>
        <begin position="21"/>
        <end position="393"/>
    </location>
</feature>
<evidence type="ECO:0000256" key="5">
    <source>
        <dbReference type="ARBA" id="ARBA00023180"/>
    </source>
</evidence>
<keyword evidence="4 7" id="KW-0732">Signal</keyword>
<keyword evidence="9" id="KW-1185">Reference proteome</keyword>
<name>A0A1R1YMM6_9FUNG</name>
<gene>
    <name evidence="8" type="ORF">AYI69_g2545</name>
</gene>
<feature type="region of interest" description="Disordered" evidence="6">
    <location>
        <begin position="349"/>
        <end position="368"/>
    </location>
</feature>
<reference evidence="9" key="1">
    <citation type="submission" date="2017-01" db="EMBL/GenBank/DDBJ databases">
        <authorList>
            <person name="Wang Y."/>
            <person name="White M."/>
            <person name="Kvist S."/>
            <person name="Moncalvo J.-M."/>
        </authorList>
    </citation>
    <scope>NUCLEOTIDE SEQUENCE [LARGE SCALE GENOMIC DNA]</scope>
    <source>
        <strain evidence="9">ID-206-W2</strain>
    </source>
</reference>
<evidence type="ECO:0000313" key="9">
    <source>
        <dbReference type="Proteomes" id="UP000187429"/>
    </source>
</evidence>
<dbReference type="GO" id="GO:0005886">
    <property type="term" value="C:plasma membrane"/>
    <property type="evidence" value="ECO:0007669"/>
    <property type="project" value="TreeGrafter"/>
</dbReference>
<sequence length="393" mass="43677">MLLFKLSTCLIFLSNTFVSGQSCKGNFAIGNQQDVDRLAKCTQYVGDITVNQYKNVEIDLDKLQELTGNLYVTNSFNLRSLSLNNLVSIKGDMVIEDNVQLLALGIPLLNRVQKFRIVNAPNLQTLNSQAINFASKVEITQTSISELRSLAFKNITSVEINSNLNLKYIEMANLAENSGYFNIIDNHSETSLSLPNLKVIGGNATFKSLSSISVPNLRQILDTLNIIENPLQTLQFDALRQVNKDLVIIDNNQMTKMRFPELVTIKSGLIIQNNTNYHILDDESFPKLKNVDDKILITGPIDSVSFPGIKLVNKAVTIKSSGKIDCVSARSNFSFLNKDRWICQLTTSKTSSKPNSGGTVNRERTSSASRQSSNNYLALGTIFLSALFKYIQN</sequence>
<evidence type="ECO:0000256" key="3">
    <source>
        <dbReference type="ARBA" id="ARBA00022525"/>
    </source>
</evidence>
<keyword evidence="3" id="KW-0964">Secreted</keyword>